<keyword evidence="6" id="KW-0812">Transmembrane</keyword>
<dbReference type="GO" id="GO:0000139">
    <property type="term" value="C:Golgi membrane"/>
    <property type="evidence" value="ECO:0007669"/>
    <property type="project" value="UniProtKB-SubCell"/>
</dbReference>
<dbReference type="Gene3D" id="3.90.550.10">
    <property type="entry name" value="Spore Coat Polysaccharide Biosynthesis Protein SpsA, Chain A"/>
    <property type="match status" value="1"/>
</dbReference>
<dbReference type="Proteomes" id="UP000000707">
    <property type="component" value="Unassembled WGS sequence"/>
</dbReference>
<dbReference type="PANTHER" id="PTHR31392:SF1">
    <property type="entry name" value="ALPHA-1,3-MANNOSYLTRANSFERASE MNN1-RELATED"/>
    <property type="match status" value="1"/>
</dbReference>
<accession>G3B313</accession>
<dbReference type="HOGENOM" id="CLU_015387_0_1_1"/>
<evidence type="ECO:0000256" key="5">
    <source>
        <dbReference type="ARBA" id="ARBA00022679"/>
    </source>
</evidence>
<evidence type="ECO:0000256" key="9">
    <source>
        <dbReference type="ARBA" id="ARBA00023034"/>
    </source>
</evidence>
<keyword evidence="11" id="KW-0325">Glycoprotein</keyword>
<comment type="pathway">
    <text evidence="2">Protein modification; protein glycosylation.</text>
</comment>
<evidence type="ECO:0000256" key="8">
    <source>
        <dbReference type="ARBA" id="ARBA00022989"/>
    </source>
</evidence>
<keyword evidence="5" id="KW-0808">Transferase</keyword>
<dbReference type="GO" id="GO:0046354">
    <property type="term" value="P:mannan biosynthetic process"/>
    <property type="evidence" value="ECO:0007669"/>
    <property type="project" value="UniProtKB-ARBA"/>
</dbReference>
<gene>
    <name evidence="12" type="ORF">CANTEDRAFT_105484</name>
</gene>
<keyword evidence="10" id="KW-0472">Membrane</keyword>
<dbReference type="InterPro" id="IPR029044">
    <property type="entry name" value="Nucleotide-diphossugar_trans"/>
</dbReference>
<dbReference type="GeneID" id="18245815"/>
<dbReference type="PANTHER" id="PTHR31392">
    <property type="entry name" value="ALPHA-1,3-MANNOSYLTRANSFERASE MNN1-RELATED"/>
    <property type="match status" value="1"/>
</dbReference>
<keyword evidence="13" id="KW-1185">Reference proteome</keyword>
<evidence type="ECO:0000256" key="1">
    <source>
        <dbReference type="ARBA" id="ARBA00004323"/>
    </source>
</evidence>
<evidence type="ECO:0000256" key="6">
    <source>
        <dbReference type="ARBA" id="ARBA00022692"/>
    </source>
</evidence>
<proteinExistence type="inferred from homology"/>
<evidence type="ECO:0000256" key="10">
    <source>
        <dbReference type="ARBA" id="ARBA00023136"/>
    </source>
</evidence>
<dbReference type="AlphaFoldDB" id="G3B313"/>
<dbReference type="OrthoDB" id="430354at2759"/>
<comment type="similarity">
    <text evidence="3">Belongs to the MNN1/MNT family.</text>
</comment>
<dbReference type="Pfam" id="PF11051">
    <property type="entry name" value="Mannosyl_trans3"/>
    <property type="match status" value="1"/>
</dbReference>
<dbReference type="SUPFAM" id="SSF53448">
    <property type="entry name" value="Nucleotide-diphospho-sugar transferases"/>
    <property type="match status" value="1"/>
</dbReference>
<sequence>MDPEWNVDPHAGFDYKRDFFKSFKEFKSEQERKKGVKKSKLKSDYTRTWKDIKLQEQKIHDYVTHLRVFNKCYLESPMESLLNVTDVSRRLFPWLSNKYPRIEDHEGNKLRVVDDASTLHLPFLRRVHDNLNGKGIVLTISDDHVDNTLRLMRILRFHRNQLPIQIVYYKNLSSESRDKIVNFARTKRMQDLGLDPLSEDLPVQTVYFVDVSDSIDPRYLNKFEGFGNKILAVLFNTFKEMVLLDADTVPMIPPEEFFDIPKYQVNGTIFFKDRKAVEYRPENDLIFFKKMMPSKFDTLSFGINQPSNYSLDRDFFHGLNHYMESGLVVINREQHFFHSLVMAQLNFIYPVSARIYGDKELFWLSFLMLGEERFAFNKHFSAAIGDLTPMDERFKDIGKAKKLKSQEVCSNHPAHISDGDDHTLLWFNSGFKFCGQEFDAAKDFDAKKRYTKFKTLKDFEIFFNDKLVIKYAVIPPSEIITVDNTDGESNRSWMNMRQYCNGYTWCAYSSIGENPEPGMQGLVVEYSAEETEFFGVLGDLWMLQVENSVEIEPKEKAGFDLDERKANEIKKEAAYYNS</sequence>
<comment type="subcellular location">
    <subcellularLocation>
        <location evidence="1">Golgi apparatus membrane</location>
        <topology evidence="1">Single-pass type II membrane protein</topology>
    </subcellularLocation>
</comment>
<name>G3B313_CANTC</name>
<reference evidence="12 13" key="1">
    <citation type="journal article" date="2011" name="Proc. Natl. Acad. Sci. U.S.A.">
        <title>Comparative genomics of xylose-fermenting fungi for enhanced biofuel production.</title>
        <authorList>
            <person name="Wohlbach D.J."/>
            <person name="Kuo A."/>
            <person name="Sato T.K."/>
            <person name="Potts K.M."/>
            <person name="Salamov A.A."/>
            <person name="LaButti K.M."/>
            <person name="Sun H."/>
            <person name="Clum A."/>
            <person name="Pangilinan J.L."/>
            <person name="Lindquist E.A."/>
            <person name="Lucas S."/>
            <person name="Lapidus A."/>
            <person name="Jin M."/>
            <person name="Gunawan C."/>
            <person name="Balan V."/>
            <person name="Dale B.E."/>
            <person name="Jeffries T.W."/>
            <person name="Zinkel R."/>
            <person name="Barry K.W."/>
            <person name="Grigoriev I.V."/>
            <person name="Gasch A.P."/>
        </authorList>
    </citation>
    <scope>NUCLEOTIDE SEQUENCE [LARGE SCALE GENOMIC DNA]</scope>
    <source>
        <strain evidence="13">ATCC 10573 / BCRC 21748 / CBS 615 / JCM 9827 / NBRC 10315 / NRRL Y-1498 / VKM Y-70</strain>
    </source>
</reference>
<dbReference type="GO" id="GO:0000033">
    <property type="term" value="F:alpha-1,3-mannosyltransferase activity"/>
    <property type="evidence" value="ECO:0007669"/>
    <property type="project" value="TreeGrafter"/>
</dbReference>
<evidence type="ECO:0000256" key="2">
    <source>
        <dbReference type="ARBA" id="ARBA00004922"/>
    </source>
</evidence>
<evidence type="ECO:0000256" key="4">
    <source>
        <dbReference type="ARBA" id="ARBA00022676"/>
    </source>
</evidence>
<keyword evidence="4" id="KW-0328">Glycosyltransferase</keyword>
<dbReference type="KEGG" id="cten:18245815"/>
<evidence type="ECO:0000313" key="13">
    <source>
        <dbReference type="Proteomes" id="UP000000707"/>
    </source>
</evidence>
<keyword evidence="7" id="KW-0735">Signal-anchor</keyword>
<dbReference type="eggNOG" id="ENOG502RZ48">
    <property type="taxonomic scope" value="Eukaryota"/>
</dbReference>
<evidence type="ECO:0000256" key="3">
    <source>
        <dbReference type="ARBA" id="ARBA00009105"/>
    </source>
</evidence>
<organism evidence="13">
    <name type="scientific">Candida tenuis (strain ATCC 10573 / BCRC 21748 / CBS 615 / JCM 9827 / NBRC 10315 / NRRL Y-1498 / VKM Y-70)</name>
    <name type="common">Yeast</name>
    <name type="synonym">Yamadazyma tenuis</name>
    <dbReference type="NCBI Taxonomy" id="590646"/>
    <lineage>
        <taxon>Eukaryota</taxon>
        <taxon>Fungi</taxon>
        <taxon>Dikarya</taxon>
        <taxon>Ascomycota</taxon>
        <taxon>Saccharomycotina</taxon>
        <taxon>Pichiomycetes</taxon>
        <taxon>Debaryomycetaceae</taxon>
        <taxon>Yamadazyma</taxon>
    </lineage>
</organism>
<dbReference type="InterPro" id="IPR022751">
    <property type="entry name" value="Alpha_mannosyltransferase"/>
</dbReference>
<evidence type="ECO:0000256" key="7">
    <source>
        <dbReference type="ARBA" id="ARBA00022968"/>
    </source>
</evidence>
<protein>
    <recommendedName>
        <fullName evidence="14">Nucleotide-diphospho-sugar transferase</fullName>
    </recommendedName>
</protein>
<dbReference type="UniPathway" id="UPA00378"/>
<keyword evidence="9" id="KW-0333">Golgi apparatus</keyword>
<evidence type="ECO:0000313" key="12">
    <source>
        <dbReference type="EMBL" id="EGV64054.1"/>
    </source>
</evidence>
<dbReference type="GO" id="GO:0006493">
    <property type="term" value="P:protein O-linked glycosylation"/>
    <property type="evidence" value="ECO:0007669"/>
    <property type="project" value="TreeGrafter"/>
</dbReference>
<dbReference type="EMBL" id="GL996521">
    <property type="protein sequence ID" value="EGV64054.1"/>
    <property type="molecule type" value="Genomic_DNA"/>
</dbReference>
<evidence type="ECO:0000256" key="11">
    <source>
        <dbReference type="ARBA" id="ARBA00023180"/>
    </source>
</evidence>
<evidence type="ECO:0008006" key="14">
    <source>
        <dbReference type="Google" id="ProtNLM"/>
    </source>
</evidence>
<keyword evidence="8" id="KW-1133">Transmembrane helix</keyword>